<evidence type="ECO:0000313" key="3">
    <source>
        <dbReference type="Proteomes" id="UP001604335"/>
    </source>
</evidence>
<feature type="transmembrane region" description="Helical" evidence="1">
    <location>
        <begin position="53"/>
        <end position="71"/>
    </location>
</feature>
<dbReference type="Proteomes" id="UP001604335">
    <property type="component" value="Unassembled WGS sequence"/>
</dbReference>
<dbReference type="EMBL" id="JAZAQF010000013">
    <property type="protein sequence ID" value="MFG3816554.1"/>
    <property type="molecule type" value="Genomic_DNA"/>
</dbReference>
<keyword evidence="1" id="KW-1133">Transmembrane helix</keyword>
<keyword evidence="1" id="KW-0472">Membrane</keyword>
<sequence>MGWQLGQWQFEPWRTDSPQPDQSDWLATLAHWSVFLGCGLGMVTLAPIGVDRAVLLELVCCGLAIAIMVAAPDPRAQANARSAVNFHLNVLVAAALCSALVGIPFLIALTIKALVSPLLAAARVAEEPGYIHHYDFLWQWLNPDRNRVGI</sequence>
<comment type="caution">
    <text evidence="2">The sequence shown here is derived from an EMBL/GenBank/DDBJ whole genome shotgun (WGS) entry which is preliminary data.</text>
</comment>
<proteinExistence type="predicted"/>
<organism evidence="2 3">
    <name type="scientific">Limnothrix redekei LRLZ20PSL1</name>
    <dbReference type="NCBI Taxonomy" id="3112953"/>
    <lineage>
        <taxon>Bacteria</taxon>
        <taxon>Bacillati</taxon>
        <taxon>Cyanobacteriota</taxon>
        <taxon>Cyanophyceae</taxon>
        <taxon>Pseudanabaenales</taxon>
        <taxon>Pseudanabaenaceae</taxon>
        <taxon>Limnothrix</taxon>
    </lineage>
</organism>
<feature type="transmembrane region" description="Helical" evidence="1">
    <location>
        <begin position="25"/>
        <end position="46"/>
    </location>
</feature>
<keyword evidence="1" id="KW-0812">Transmembrane</keyword>
<keyword evidence="3" id="KW-1185">Reference proteome</keyword>
<dbReference type="RefSeq" id="WP_393010538.1">
    <property type="nucleotide sequence ID" value="NZ_JAZAQF010000013.1"/>
</dbReference>
<protein>
    <submittedName>
        <fullName evidence="2">DUF4870 domain-containing protein</fullName>
    </submittedName>
</protein>
<accession>A0ABW7C5R2</accession>
<feature type="transmembrane region" description="Helical" evidence="1">
    <location>
        <begin position="91"/>
        <end position="115"/>
    </location>
</feature>
<reference evidence="3" key="1">
    <citation type="journal article" date="2024" name="Algal Res.">
        <title>Biochemical, toxicological and genomic investigation of a high-biomass producing Limnothrix strain isolated from Italian shallow drinking water reservoir.</title>
        <authorList>
            <person name="Simonazzi M."/>
            <person name="Shishido T.K."/>
            <person name="Delbaje E."/>
            <person name="Wahlsten M."/>
            <person name="Fewer D.P."/>
            <person name="Sivonen K."/>
            <person name="Pezzolesi L."/>
            <person name="Pistocchi R."/>
        </authorList>
    </citation>
    <scope>NUCLEOTIDE SEQUENCE [LARGE SCALE GENOMIC DNA]</scope>
    <source>
        <strain evidence="3">LRLZ20PSL1</strain>
    </source>
</reference>
<evidence type="ECO:0000256" key="1">
    <source>
        <dbReference type="SAM" id="Phobius"/>
    </source>
</evidence>
<name>A0ABW7C5R2_9CYAN</name>
<evidence type="ECO:0000313" key="2">
    <source>
        <dbReference type="EMBL" id="MFG3816554.1"/>
    </source>
</evidence>
<gene>
    <name evidence="2" type="ORF">VPK24_02805</name>
</gene>